<comment type="cofactor">
    <cofactor evidence="1">
        <name>[4Fe-4S] cluster</name>
        <dbReference type="ChEBI" id="CHEBI:49883"/>
    </cofactor>
</comment>
<evidence type="ECO:0000256" key="2">
    <source>
        <dbReference type="ARBA" id="ARBA00022723"/>
    </source>
</evidence>
<dbReference type="RefSeq" id="WP_072770924.1">
    <property type="nucleotide sequence ID" value="NZ_FRDN01000003.1"/>
</dbReference>
<feature type="compositionally biased region" description="Low complexity" evidence="5">
    <location>
        <begin position="70"/>
        <end position="87"/>
    </location>
</feature>
<keyword evidence="3" id="KW-0408">Iron</keyword>
<dbReference type="PANTHER" id="PTHR32329">
    <property type="entry name" value="BIFUNCTIONAL PROTEIN [INCLUDES 2-HYDROXYACYL-COA DEHYDRATASE (N-TER) AND ITS ACTIVATOR DOMAIN (C_TERM)-RELATED"/>
    <property type="match status" value="1"/>
</dbReference>
<reference evidence="8" key="1">
    <citation type="submission" date="2016-12" db="EMBL/GenBank/DDBJ databases">
        <authorList>
            <person name="Varghese N."/>
            <person name="Submissions S."/>
        </authorList>
    </citation>
    <scope>NUCLEOTIDE SEQUENCE [LARGE SCALE GENOMIC DNA]</scope>
    <source>
        <strain evidence="8">DSM 11544</strain>
    </source>
</reference>
<proteinExistence type="predicted"/>
<evidence type="ECO:0000259" key="6">
    <source>
        <dbReference type="Pfam" id="PF01869"/>
    </source>
</evidence>
<dbReference type="InterPro" id="IPR008275">
    <property type="entry name" value="CoA_E_activase_dom"/>
</dbReference>
<dbReference type="NCBIfam" id="TIGR00241">
    <property type="entry name" value="CoA_E_activ"/>
    <property type="match status" value="1"/>
</dbReference>
<evidence type="ECO:0000313" key="7">
    <source>
        <dbReference type="EMBL" id="SHN51374.1"/>
    </source>
</evidence>
<evidence type="ECO:0000256" key="5">
    <source>
        <dbReference type="SAM" id="MobiDB-lite"/>
    </source>
</evidence>
<evidence type="ECO:0000256" key="3">
    <source>
        <dbReference type="ARBA" id="ARBA00023004"/>
    </source>
</evidence>
<dbReference type="CDD" id="cd24035">
    <property type="entry name" value="ASKHA_NBD_O66634-like_rpt2"/>
    <property type="match status" value="1"/>
</dbReference>
<feature type="domain" description="ATPase BadF/BadG/BcrA/BcrD type" evidence="6">
    <location>
        <begin position="6"/>
        <end position="296"/>
    </location>
</feature>
<sequence>MAKCYLGVDSGSISTKGVIIDQNNRILAEKYLWTEGNPVEAVKAVIADLKAQIDGIDCIKEADGNDDFSNDISSNGDNDNNNNNNSNHVSHVSQGIEVKAVGTTGSARRLIGALLNAQVVKNEITAHAVGTLSVYPDVRTIFEIGGQDSKIILVEDGIVVDYAMNTLCAAGTGSFLSSQAKRLGMEVEEFGEMALRSQNPTKIAARCTVFAESDMVHKAQIGHKKEDIVAGLCHAVVANYLNNVGKGKRTKAPIVFQGGVSKNVGVIKAFEEATGETIHVDPHAHLMGALGAALLAKSSGQEQDFNFSMTEMHFDTRGVECQGCPNNCEVICVYRNEELIDAWGNKCDKGAVRGSEAVGEKETPVVKGDEMVS</sequence>
<dbReference type="GO" id="GO:0046872">
    <property type="term" value="F:metal ion binding"/>
    <property type="evidence" value="ECO:0007669"/>
    <property type="project" value="UniProtKB-KW"/>
</dbReference>
<organism evidence="7 8">
    <name type="scientific">Desulfitobacterium chlororespirans DSM 11544</name>
    <dbReference type="NCBI Taxonomy" id="1121395"/>
    <lineage>
        <taxon>Bacteria</taxon>
        <taxon>Bacillati</taxon>
        <taxon>Bacillota</taxon>
        <taxon>Clostridia</taxon>
        <taxon>Eubacteriales</taxon>
        <taxon>Desulfitobacteriaceae</taxon>
        <taxon>Desulfitobacterium</taxon>
    </lineage>
</organism>
<evidence type="ECO:0000313" key="8">
    <source>
        <dbReference type="Proteomes" id="UP000184010"/>
    </source>
</evidence>
<dbReference type="InterPro" id="IPR002731">
    <property type="entry name" value="ATPase_BadF"/>
</dbReference>
<keyword evidence="8" id="KW-1185">Reference proteome</keyword>
<dbReference type="GO" id="GO:0051536">
    <property type="term" value="F:iron-sulfur cluster binding"/>
    <property type="evidence" value="ECO:0007669"/>
    <property type="project" value="UniProtKB-KW"/>
</dbReference>
<keyword evidence="4" id="KW-0411">Iron-sulfur</keyword>
<dbReference type="Gene3D" id="3.30.420.40">
    <property type="match status" value="3"/>
</dbReference>
<accession>A0A1M7RZ16</accession>
<dbReference type="InterPro" id="IPR051805">
    <property type="entry name" value="Dehydratase_Activator_Redct"/>
</dbReference>
<dbReference type="PANTHER" id="PTHR32329:SF7">
    <property type="entry name" value="ACTIVATOR OF 2-HYDROXYACYL-COA-HYDRATASE"/>
    <property type="match status" value="1"/>
</dbReference>
<evidence type="ECO:0000256" key="1">
    <source>
        <dbReference type="ARBA" id="ARBA00001966"/>
    </source>
</evidence>
<name>A0A1M7RZ16_9FIRM</name>
<dbReference type="AlphaFoldDB" id="A0A1M7RZ16"/>
<dbReference type="InterPro" id="IPR043129">
    <property type="entry name" value="ATPase_NBD"/>
</dbReference>
<keyword evidence="2" id="KW-0479">Metal-binding</keyword>
<feature type="region of interest" description="Disordered" evidence="5">
    <location>
        <begin position="69"/>
        <end position="89"/>
    </location>
</feature>
<evidence type="ECO:0000256" key="4">
    <source>
        <dbReference type="ARBA" id="ARBA00023014"/>
    </source>
</evidence>
<gene>
    <name evidence="7" type="ORF">SAMN02745215_00282</name>
</gene>
<dbReference type="EMBL" id="FRDN01000003">
    <property type="protein sequence ID" value="SHN51374.1"/>
    <property type="molecule type" value="Genomic_DNA"/>
</dbReference>
<protein>
    <submittedName>
        <fullName evidence="7">CoA-substrate-specific enzyme activase, putative</fullName>
    </submittedName>
</protein>
<dbReference type="STRING" id="1121395.SAMN02745215_00282"/>
<dbReference type="Pfam" id="PF01869">
    <property type="entry name" value="BcrAD_BadFG"/>
    <property type="match status" value="1"/>
</dbReference>
<dbReference type="Proteomes" id="UP000184010">
    <property type="component" value="Unassembled WGS sequence"/>
</dbReference>
<dbReference type="SUPFAM" id="SSF53067">
    <property type="entry name" value="Actin-like ATPase domain"/>
    <property type="match status" value="1"/>
</dbReference>